<accession>A0ABS9Z9W8</accession>
<keyword evidence="2" id="KW-1185">Reference proteome</keyword>
<dbReference type="EMBL" id="JAIVFP010000001">
    <property type="protein sequence ID" value="MCI4684489.1"/>
    <property type="molecule type" value="Genomic_DNA"/>
</dbReference>
<sequence>MFLERFKQSAPFVQFATNMGGSVWTCLFFDVSKATSQAYFESTKAKQVAGPARRERGAFRSRNVCRLRGEDDLSGCAN</sequence>
<comment type="caution">
    <text evidence="1">The sequence shown here is derived from an EMBL/GenBank/DDBJ whole genome shotgun (WGS) entry which is preliminary data.</text>
</comment>
<gene>
    <name evidence="1" type="ORF">K2U94_17245</name>
</gene>
<proteinExistence type="predicted"/>
<evidence type="ECO:0000313" key="1">
    <source>
        <dbReference type="EMBL" id="MCI4684489.1"/>
    </source>
</evidence>
<dbReference type="Proteomes" id="UP001139104">
    <property type="component" value="Unassembled WGS sequence"/>
</dbReference>
<reference evidence="1" key="1">
    <citation type="journal article" date="2022" name="ISME J.">
        <title>Identification of active gaseous-alkane degraders at natural gas seeps.</title>
        <authorList>
            <person name="Farhan Ul Haque M."/>
            <person name="Hernandez M."/>
            <person name="Crombie A.T."/>
            <person name="Murrell J.C."/>
        </authorList>
    </citation>
    <scope>NUCLEOTIDE SEQUENCE</scope>
    <source>
        <strain evidence="1">PC2</strain>
    </source>
</reference>
<dbReference type="RefSeq" id="WP_243068382.1">
    <property type="nucleotide sequence ID" value="NZ_JAIVFK010000001.1"/>
</dbReference>
<organism evidence="1 2">
    <name type="scientific">Candidatus Rhodoblastus alkanivorans</name>
    <dbReference type="NCBI Taxonomy" id="2954117"/>
    <lineage>
        <taxon>Bacteria</taxon>
        <taxon>Pseudomonadati</taxon>
        <taxon>Pseudomonadota</taxon>
        <taxon>Alphaproteobacteria</taxon>
        <taxon>Hyphomicrobiales</taxon>
        <taxon>Rhodoblastaceae</taxon>
        <taxon>Rhodoblastus</taxon>
    </lineage>
</organism>
<evidence type="ECO:0000313" key="2">
    <source>
        <dbReference type="Proteomes" id="UP001139104"/>
    </source>
</evidence>
<name>A0ABS9Z9W8_9HYPH</name>
<protein>
    <submittedName>
        <fullName evidence="1">Uncharacterized protein</fullName>
    </submittedName>
</protein>